<dbReference type="Gene3D" id="1.10.1510.10">
    <property type="entry name" value="Uncharacterised protein YqeY/AIM41 PF09424, N-terminal domain"/>
    <property type="match status" value="1"/>
</dbReference>
<dbReference type="RefSeq" id="WP_046104795.1">
    <property type="nucleotide sequence ID" value="NZ_JZEY01000054.1"/>
</dbReference>
<dbReference type="InterPro" id="IPR023168">
    <property type="entry name" value="GatB_Yqey_C_2"/>
</dbReference>
<dbReference type="SUPFAM" id="SSF89095">
    <property type="entry name" value="GatB/YqeY motif"/>
    <property type="match status" value="1"/>
</dbReference>
<evidence type="ECO:0000313" key="2">
    <source>
        <dbReference type="Proteomes" id="UP000033649"/>
    </source>
</evidence>
<organism evidence="1 2">
    <name type="scientific">Devosia chinhatensis</name>
    <dbReference type="NCBI Taxonomy" id="429727"/>
    <lineage>
        <taxon>Bacteria</taxon>
        <taxon>Pseudomonadati</taxon>
        <taxon>Pseudomonadota</taxon>
        <taxon>Alphaproteobacteria</taxon>
        <taxon>Hyphomicrobiales</taxon>
        <taxon>Devosiaceae</taxon>
        <taxon>Devosia</taxon>
    </lineage>
</organism>
<dbReference type="OrthoDB" id="9788127at2"/>
<accession>A0A0F5FMN7</accession>
<dbReference type="PATRIC" id="fig|429727.3.peg.2064"/>
<dbReference type="InterPro" id="IPR042184">
    <property type="entry name" value="YqeY/Aim41_N"/>
</dbReference>
<dbReference type="PANTHER" id="PTHR28055:SF1">
    <property type="entry name" value="ALTERED INHERITANCE OF MITOCHONDRIA PROTEIN 41, MITOCHONDRIAL"/>
    <property type="match status" value="1"/>
</dbReference>
<sequence>MREDISEGLKQALKARDQRRTATLRSINAAIKDRDIANRGEGKGPATNDEILAMVQKMVKQREESFAIYAQAGRADLATVEKEEIDILNEFLPKGLSEEEVAAAITAAIAATGAEGPKDMGKVIAQLKADYPGRIDFGKVSGQVRQALSA</sequence>
<proteinExistence type="predicted"/>
<dbReference type="EMBL" id="JZEY01000054">
    <property type="protein sequence ID" value="KKB10101.1"/>
    <property type="molecule type" value="Genomic_DNA"/>
</dbReference>
<comment type="caution">
    <text evidence="1">The sequence shown here is derived from an EMBL/GenBank/DDBJ whole genome shotgun (WGS) entry which is preliminary data.</text>
</comment>
<dbReference type="STRING" id="429727.VE26_10035"/>
<dbReference type="InterPro" id="IPR019004">
    <property type="entry name" value="YqeY/Aim41"/>
</dbReference>
<keyword evidence="1" id="KW-0808">Transferase</keyword>
<name>A0A0F5FMN7_9HYPH</name>
<dbReference type="GO" id="GO:0016740">
    <property type="term" value="F:transferase activity"/>
    <property type="evidence" value="ECO:0007669"/>
    <property type="project" value="UniProtKB-KW"/>
</dbReference>
<dbReference type="AlphaFoldDB" id="A0A0F5FMN7"/>
<dbReference type="Gene3D" id="1.10.10.410">
    <property type="match status" value="1"/>
</dbReference>
<protein>
    <submittedName>
        <fullName evidence="1">Glutamyl-tRNA amidotransferase</fullName>
    </submittedName>
</protein>
<dbReference type="Pfam" id="PF09424">
    <property type="entry name" value="YqeY"/>
    <property type="match status" value="1"/>
</dbReference>
<evidence type="ECO:0000313" key="1">
    <source>
        <dbReference type="EMBL" id="KKB10101.1"/>
    </source>
</evidence>
<keyword evidence="2" id="KW-1185">Reference proteome</keyword>
<dbReference type="InterPro" id="IPR003789">
    <property type="entry name" value="Asn/Gln_tRNA_amidoTrase-B-like"/>
</dbReference>
<dbReference type="PANTHER" id="PTHR28055">
    <property type="entry name" value="ALTERED INHERITANCE OF MITOCHONDRIA PROTEIN 41, MITOCHONDRIAL"/>
    <property type="match status" value="1"/>
</dbReference>
<dbReference type="GO" id="GO:0016884">
    <property type="term" value="F:carbon-nitrogen ligase activity, with glutamine as amido-N-donor"/>
    <property type="evidence" value="ECO:0007669"/>
    <property type="project" value="InterPro"/>
</dbReference>
<dbReference type="Proteomes" id="UP000033649">
    <property type="component" value="Unassembled WGS sequence"/>
</dbReference>
<gene>
    <name evidence="1" type="ORF">VE26_10035</name>
</gene>
<reference evidence="1 2" key="1">
    <citation type="submission" date="2015-03" db="EMBL/GenBank/DDBJ databases">
        <authorList>
            <person name="Hassan Y."/>
            <person name="Lepp D."/>
            <person name="Li X.-Z."/>
            <person name="Zhou T."/>
        </authorList>
    </citation>
    <scope>NUCLEOTIDE SEQUENCE [LARGE SCALE GENOMIC DNA]</scope>
    <source>
        <strain evidence="1 2">IPL18</strain>
    </source>
</reference>